<proteinExistence type="predicted"/>
<dbReference type="HOGENOM" id="CLU_2079885_0_0_3"/>
<gene>
    <name evidence="1" type="ORF">A19Y_4111</name>
</gene>
<dbReference type="STRING" id="388467.A19Y_4111"/>
<reference evidence="1 2" key="1">
    <citation type="journal article" date="2014" name="Appl. Environ. Microbiol.">
        <title>Elucidation of insertion elements encoded on plasmids and in vitro construction of shuttle vectors from the toxic cyanobacterium Planktothrix.</title>
        <authorList>
            <person name="Christiansen G."/>
            <person name="Goesmann A."/>
            <person name="Kurmayer R."/>
        </authorList>
    </citation>
    <scope>NUCLEOTIDE SEQUENCE [LARGE SCALE GENOMIC DNA]</scope>
    <source>
        <strain evidence="1 2">NIVA-CYA 126/8</strain>
    </source>
</reference>
<dbReference type="RefSeq" id="WP_227381177.1">
    <property type="nucleotide sequence ID" value="NZ_CM002803.1"/>
</dbReference>
<evidence type="ECO:0008006" key="3">
    <source>
        <dbReference type="Google" id="ProtNLM"/>
    </source>
</evidence>
<sequence>MAEVYSFLIPMNADTPEELIQAIDLALCQGNFHQAKTLSNQASQDYPNHDKIQRYARILSSPDVPFYQLSRKPDTPLNLNWVIRHREHYRGRWVALEKGNLIADASSLDELFAQVGKEKMKDLFYTIVY</sequence>
<protein>
    <recommendedName>
        <fullName evidence="3">DUF5678 domain-containing protein</fullName>
    </recommendedName>
</protein>
<dbReference type="eggNOG" id="ENOG503371N">
    <property type="taxonomic scope" value="Bacteria"/>
</dbReference>
<name>A0A073CXU7_PLAA1</name>
<evidence type="ECO:0000313" key="2">
    <source>
        <dbReference type="Proteomes" id="UP000027395"/>
    </source>
</evidence>
<keyword evidence="2" id="KW-1185">Reference proteome</keyword>
<evidence type="ECO:0000313" key="1">
    <source>
        <dbReference type="EMBL" id="KEI68815.1"/>
    </source>
</evidence>
<accession>A0A073CXU7</accession>
<dbReference type="EMBL" id="CM002803">
    <property type="protein sequence ID" value="KEI68815.1"/>
    <property type="molecule type" value="Genomic_DNA"/>
</dbReference>
<dbReference type="Proteomes" id="UP000027395">
    <property type="component" value="Chromosome"/>
</dbReference>
<organism evidence="1 2">
    <name type="scientific">Planktothrix agardhii (strain NIVA-CYA 126/8)</name>
    <dbReference type="NCBI Taxonomy" id="388467"/>
    <lineage>
        <taxon>Bacteria</taxon>
        <taxon>Bacillati</taxon>
        <taxon>Cyanobacteriota</taxon>
        <taxon>Cyanophyceae</taxon>
        <taxon>Oscillatoriophycideae</taxon>
        <taxon>Oscillatoriales</taxon>
        <taxon>Microcoleaceae</taxon>
        <taxon>Planktothrix</taxon>
    </lineage>
</organism>
<dbReference type="PATRIC" id="fig|388467.6.peg.4052"/>
<dbReference type="AlphaFoldDB" id="A0A073CXU7"/>